<dbReference type="Gene3D" id="3.40.50.720">
    <property type="entry name" value="NAD(P)-binding Rossmann-like Domain"/>
    <property type="match status" value="1"/>
</dbReference>
<comment type="similarity">
    <text evidence="1">Belongs to the short-chain dehydrogenases/reductases (SDR) family.</text>
</comment>
<name>A0A841ZB26_9LIST</name>
<accession>A0A841ZB26</accession>
<dbReference type="GO" id="GO:0016491">
    <property type="term" value="F:oxidoreductase activity"/>
    <property type="evidence" value="ECO:0007669"/>
    <property type="project" value="UniProtKB-KW"/>
</dbReference>
<gene>
    <name evidence="3" type="ORF">HB943_15765</name>
</gene>
<evidence type="ECO:0000256" key="2">
    <source>
        <dbReference type="ARBA" id="ARBA00023002"/>
    </source>
</evidence>
<evidence type="ECO:0000256" key="1">
    <source>
        <dbReference type="ARBA" id="ARBA00006484"/>
    </source>
</evidence>
<dbReference type="InterPro" id="IPR036291">
    <property type="entry name" value="NAD(P)-bd_dom_sf"/>
</dbReference>
<dbReference type="Proteomes" id="UP000564536">
    <property type="component" value="Unassembled WGS sequence"/>
</dbReference>
<dbReference type="PANTHER" id="PTHR24320">
    <property type="entry name" value="RETINOL DEHYDROGENASE"/>
    <property type="match status" value="1"/>
</dbReference>
<dbReference type="SUPFAM" id="SSF51735">
    <property type="entry name" value="NAD(P)-binding Rossmann-fold domains"/>
    <property type="match status" value="1"/>
</dbReference>
<organism evidence="3 4">
    <name type="scientific">Listeria weihenstephanensis</name>
    <dbReference type="NCBI Taxonomy" id="1006155"/>
    <lineage>
        <taxon>Bacteria</taxon>
        <taxon>Bacillati</taxon>
        <taxon>Bacillota</taxon>
        <taxon>Bacilli</taxon>
        <taxon>Bacillales</taxon>
        <taxon>Listeriaceae</taxon>
        <taxon>Listeria</taxon>
    </lineage>
</organism>
<reference evidence="3 4" key="1">
    <citation type="submission" date="2020-03" db="EMBL/GenBank/DDBJ databases">
        <title>Soil Listeria distribution.</title>
        <authorList>
            <person name="Liao J."/>
            <person name="Wiedmann M."/>
        </authorList>
    </citation>
    <scope>NUCLEOTIDE SEQUENCE [LARGE SCALE GENOMIC DNA]</scope>
    <source>
        <strain evidence="3 4">FSL L7-1523</strain>
    </source>
</reference>
<keyword evidence="2" id="KW-0560">Oxidoreductase</keyword>
<dbReference type="PRINTS" id="PR00081">
    <property type="entry name" value="GDHRDH"/>
</dbReference>
<protein>
    <submittedName>
        <fullName evidence="3">SDR family NAD(P)-dependent oxidoreductase</fullName>
    </submittedName>
</protein>
<dbReference type="EMBL" id="JAARRL010000039">
    <property type="protein sequence ID" value="MBC1502059.1"/>
    <property type="molecule type" value="Genomic_DNA"/>
</dbReference>
<dbReference type="PANTHER" id="PTHR24320:SF152">
    <property type="entry name" value="SHORT-CHAIN DEHYDROGENASE_REDUCTASE FAMILY PROTEIN"/>
    <property type="match status" value="1"/>
</dbReference>
<evidence type="ECO:0000313" key="4">
    <source>
        <dbReference type="Proteomes" id="UP000564536"/>
    </source>
</evidence>
<dbReference type="AlphaFoldDB" id="A0A841ZB26"/>
<dbReference type="Pfam" id="PF00106">
    <property type="entry name" value="adh_short"/>
    <property type="match status" value="1"/>
</dbReference>
<comment type="caution">
    <text evidence="3">The sequence shown here is derived from an EMBL/GenBank/DDBJ whole genome shotgun (WGS) entry which is preliminary data.</text>
</comment>
<sequence>MSDNESTILITGGNSGLGFETAKKIATKSKEYQIILACRNLQKAEVAVKNLIDTTSNENIRAMELDVSSIESVRKFAATFKKEKLGPIEGLLCNAGINGMHSGLTPDGFDIVFETNHLGHFLLSNLLLSEMKPKSRIVVVSSDMHSPPGPELTWPGVGALAHPDEQLKSNFIRYSYSKLCNLYFTHSLASKLARMDSEIVVNAFNPGLLTDTNFALDKSRFTDDFLEQVSDRIGNLEDSTEALANMMTEPLYGEITGKFIDRGTEKLSSPLSYSASNAEELWEKSVEYTGLTPNETIPNLLTM</sequence>
<dbReference type="InterPro" id="IPR002347">
    <property type="entry name" value="SDR_fam"/>
</dbReference>
<dbReference type="RefSeq" id="WP_185427527.1">
    <property type="nucleotide sequence ID" value="NZ_JAARRL010000039.1"/>
</dbReference>
<proteinExistence type="inferred from homology"/>
<evidence type="ECO:0000313" key="3">
    <source>
        <dbReference type="EMBL" id="MBC1502059.1"/>
    </source>
</evidence>